<reference evidence="5" key="1">
    <citation type="submission" date="2017-04" db="EMBL/GenBank/DDBJ databases">
        <authorList>
            <person name="Varghese N."/>
            <person name="Submissions S."/>
        </authorList>
    </citation>
    <scope>NUCLEOTIDE SEQUENCE [LARGE SCALE GENOMIC DNA]</scope>
    <source>
        <strain evidence="5">DSM 4125</strain>
    </source>
</reference>
<name>A0A1X7K2R7_9BACT</name>
<dbReference type="SUPFAM" id="SSF51569">
    <property type="entry name" value="Aldolase"/>
    <property type="match status" value="1"/>
</dbReference>
<protein>
    <recommendedName>
        <fullName evidence="1">chorismate mutase</fullName>
        <ecNumber evidence="1">5.4.99.5</ecNumber>
    </recommendedName>
</protein>
<dbReference type="SUPFAM" id="SSF48600">
    <property type="entry name" value="Chorismate mutase II"/>
    <property type="match status" value="1"/>
</dbReference>
<dbReference type="InterPro" id="IPR013785">
    <property type="entry name" value="Aldolase_TIM"/>
</dbReference>
<evidence type="ECO:0000256" key="1">
    <source>
        <dbReference type="ARBA" id="ARBA00012404"/>
    </source>
</evidence>
<sequence>MNTLKMKDWGLGLGKHVVIAGPCSVETEKQIDDLCNSFEREPQIGMFRGGVWKPRTRPGNFEGLGEEALPWLQKVKSRLHIPVCVEVANANHVESALKHDIDVLWIGARTTVNPFSVQEIADSLRGVDIPVMVKNPINPDLALWVGALERMYDVGINKLAAIHRGFADPYDKIYRNKPNWNLAMQLKLELPEIEIINDPSHISGKSEMVQAVAQRALNFGMDGLMIETHPNPKEAWSDARQQLNPEQLLTLLKEISFRERIDFENQIPENLKEMRDSIDHIDQKLIDLLSDRFHLIDKVGAYKKAHELSVYQGGRWKDVLDSRIKLGTEKDMSEKFMKSMLIAIHDESIKRQEKQIANKDVEPLTII</sequence>
<dbReference type="RefSeq" id="WP_176223778.1">
    <property type="nucleotide sequence ID" value="NZ_FXAW01000004.1"/>
</dbReference>
<dbReference type="EC" id="5.4.99.5" evidence="1"/>
<keyword evidence="2" id="KW-0808">Transferase</keyword>
<dbReference type="AlphaFoldDB" id="A0A1X7K2R7"/>
<proteinExistence type="predicted"/>
<accession>A0A1X7K2R7</accession>
<dbReference type="STRING" id="1028.SAMN05661096_02318"/>
<evidence type="ECO:0000259" key="3">
    <source>
        <dbReference type="PROSITE" id="PS51168"/>
    </source>
</evidence>
<dbReference type="Pfam" id="PF00793">
    <property type="entry name" value="DAHP_synth_1"/>
    <property type="match status" value="1"/>
</dbReference>
<dbReference type="Pfam" id="PF01817">
    <property type="entry name" value="CM_2"/>
    <property type="match status" value="1"/>
</dbReference>
<dbReference type="InterPro" id="IPR036263">
    <property type="entry name" value="Chorismate_II_sf"/>
</dbReference>
<evidence type="ECO:0000313" key="5">
    <source>
        <dbReference type="Proteomes" id="UP000193804"/>
    </source>
</evidence>
<dbReference type="EMBL" id="FXAW01000004">
    <property type="protein sequence ID" value="SMG35225.1"/>
    <property type="molecule type" value="Genomic_DNA"/>
</dbReference>
<dbReference type="InterPro" id="IPR036979">
    <property type="entry name" value="CM_dom_sf"/>
</dbReference>
<dbReference type="GO" id="GO:0046417">
    <property type="term" value="P:chorismate metabolic process"/>
    <property type="evidence" value="ECO:0007669"/>
    <property type="project" value="InterPro"/>
</dbReference>
<feature type="domain" description="Chorismate mutase" evidence="3">
    <location>
        <begin position="265"/>
        <end position="356"/>
    </location>
</feature>
<dbReference type="PROSITE" id="PS51168">
    <property type="entry name" value="CHORISMATE_MUT_2"/>
    <property type="match status" value="1"/>
</dbReference>
<keyword evidence="5" id="KW-1185">Reference proteome</keyword>
<dbReference type="PANTHER" id="PTHR43018:SF1">
    <property type="entry name" value="PROTEIN AROA(G)"/>
    <property type="match status" value="1"/>
</dbReference>
<evidence type="ECO:0000256" key="2">
    <source>
        <dbReference type="ARBA" id="ARBA00022679"/>
    </source>
</evidence>
<dbReference type="PANTHER" id="PTHR43018">
    <property type="entry name" value="PHOSPHO-2-DEHYDRO-3-DEOXYHEPTONATE ALDOLASE"/>
    <property type="match status" value="1"/>
</dbReference>
<dbReference type="Proteomes" id="UP000193804">
    <property type="component" value="Unassembled WGS sequence"/>
</dbReference>
<dbReference type="Gene3D" id="3.20.20.70">
    <property type="entry name" value="Aldolase class I"/>
    <property type="match status" value="1"/>
</dbReference>
<gene>
    <name evidence="4" type="ORF">SAMN05661096_02318</name>
</gene>
<organism evidence="4 5">
    <name type="scientific">Marivirga sericea</name>
    <dbReference type="NCBI Taxonomy" id="1028"/>
    <lineage>
        <taxon>Bacteria</taxon>
        <taxon>Pseudomonadati</taxon>
        <taxon>Bacteroidota</taxon>
        <taxon>Cytophagia</taxon>
        <taxon>Cytophagales</taxon>
        <taxon>Marivirgaceae</taxon>
        <taxon>Marivirga</taxon>
    </lineage>
</organism>
<dbReference type="GO" id="GO:0016740">
    <property type="term" value="F:transferase activity"/>
    <property type="evidence" value="ECO:0007669"/>
    <property type="project" value="UniProtKB-KW"/>
</dbReference>
<dbReference type="InterPro" id="IPR052899">
    <property type="entry name" value="Class-I_DAHP_synthase"/>
</dbReference>
<dbReference type="Gene3D" id="1.20.59.10">
    <property type="entry name" value="Chorismate mutase"/>
    <property type="match status" value="1"/>
</dbReference>
<dbReference type="InterPro" id="IPR002701">
    <property type="entry name" value="CM_II_prokaryot"/>
</dbReference>
<evidence type="ECO:0000313" key="4">
    <source>
        <dbReference type="EMBL" id="SMG35225.1"/>
    </source>
</evidence>
<dbReference type="SMART" id="SM00830">
    <property type="entry name" value="CM_2"/>
    <property type="match status" value="1"/>
</dbReference>
<dbReference type="InterPro" id="IPR006218">
    <property type="entry name" value="DAHP1/KDSA"/>
</dbReference>
<dbReference type="GO" id="GO:0004106">
    <property type="term" value="F:chorismate mutase activity"/>
    <property type="evidence" value="ECO:0007669"/>
    <property type="project" value="UniProtKB-EC"/>
</dbReference>